<keyword evidence="9" id="KW-1185">Reference proteome</keyword>
<proteinExistence type="predicted"/>
<dbReference type="PROSITE" id="PS51900">
    <property type="entry name" value="CB"/>
    <property type="match status" value="1"/>
</dbReference>
<evidence type="ECO:0000256" key="2">
    <source>
        <dbReference type="ARBA" id="ARBA00022908"/>
    </source>
</evidence>
<dbReference type="Proteomes" id="UP001596506">
    <property type="component" value="Unassembled WGS sequence"/>
</dbReference>
<evidence type="ECO:0000313" key="9">
    <source>
        <dbReference type="Proteomes" id="UP001596506"/>
    </source>
</evidence>
<dbReference type="Pfam" id="PF02899">
    <property type="entry name" value="Phage_int_SAM_1"/>
    <property type="match status" value="1"/>
</dbReference>
<dbReference type="InterPro" id="IPR010998">
    <property type="entry name" value="Integrase_recombinase_N"/>
</dbReference>
<accession>A0ABW2J0G1</accession>
<name>A0ABW2J0G1_9GAMM</name>
<dbReference type="InterPro" id="IPR004107">
    <property type="entry name" value="Integrase_SAM-like_N"/>
</dbReference>
<evidence type="ECO:0000256" key="3">
    <source>
        <dbReference type="ARBA" id="ARBA00023125"/>
    </source>
</evidence>
<dbReference type="PANTHER" id="PTHR30349">
    <property type="entry name" value="PHAGE INTEGRASE-RELATED"/>
    <property type="match status" value="1"/>
</dbReference>
<dbReference type="PROSITE" id="PS51898">
    <property type="entry name" value="TYR_RECOMBINASE"/>
    <property type="match status" value="1"/>
</dbReference>
<protein>
    <submittedName>
        <fullName evidence="8">Site-specific integrase</fullName>
    </submittedName>
</protein>
<dbReference type="Gene3D" id="1.10.150.130">
    <property type="match status" value="1"/>
</dbReference>
<reference evidence="9" key="1">
    <citation type="journal article" date="2019" name="Int. J. Syst. Evol. Microbiol.">
        <title>The Global Catalogue of Microorganisms (GCM) 10K type strain sequencing project: providing services to taxonomists for standard genome sequencing and annotation.</title>
        <authorList>
            <consortium name="The Broad Institute Genomics Platform"/>
            <consortium name="The Broad Institute Genome Sequencing Center for Infectious Disease"/>
            <person name="Wu L."/>
            <person name="Ma J."/>
        </authorList>
    </citation>
    <scope>NUCLEOTIDE SEQUENCE [LARGE SCALE GENOMIC DNA]</scope>
    <source>
        <strain evidence="9">CCUG 60559</strain>
    </source>
</reference>
<evidence type="ECO:0000256" key="1">
    <source>
        <dbReference type="ARBA" id="ARBA00022829"/>
    </source>
</evidence>
<dbReference type="InterPro" id="IPR050090">
    <property type="entry name" value="Tyrosine_recombinase_XerCD"/>
</dbReference>
<evidence type="ECO:0000256" key="4">
    <source>
        <dbReference type="ARBA" id="ARBA00023172"/>
    </source>
</evidence>
<feature type="domain" description="Tyr recombinase" evidence="6">
    <location>
        <begin position="216"/>
        <end position="403"/>
    </location>
</feature>
<dbReference type="PANTHER" id="PTHR30349:SF81">
    <property type="entry name" value="TYROSINE RECOMBINASE XERC"/>
    <property type="match status" value="1"/>
</dbReference>
<evidence type="ECO:0000313" key="8">
    <source>
        <dbReference type="EMBL" id="MFC7296598.1"/>
    </source>
</evidence>
<keyword evidence="4" id="KW-0233">DNA recombination</keyword>
<dbReference type="RefSeq" id="WP_100690023.1">
    <property type="nucleotide sequence ID" value="NZ_JBHTBD010000014.1"/>
</dbReference>
<keyword evidence="1" id="KW-0159">Chromosome partition</keyword>
<organism evidence="8 9">
    <name type="scientific">Marinobacter aromaticivorans</name>
    <dbReference type="NCBI Taxonomy" id="1494078"/>
    <lineage>
        <taxon>Bacteria</taxon>
        <taxon>Pseudomonadati</taxon>
        <taxon>Pseudomonadota</taxon>
        <taxon>Gammaproteobacteria</taxon>
        <taxon>Pseudomonadales</taxon>
        <taxon>Marinobacteraceae</taxon>
        <taxon>Marinobacter</taxon>
    </lineage>
</organism>
<keyword evidence="2" id="KW-0229">DNA integration</keyword>
<evidence type="ECO:0000259" key="7">
    <source>
        <dbReference type="PROSITE" id="PS51900"/>
    </source>
</evidence>
<dbReference type="EMBL" id="JBHTBD010000014">
    <property type="protein sequence ID" value="MFC7296598.1"/>
    <property type="molecule type" value="Genomic_DNA"/>
</dbReference>
<sequence>MNQQPFSELTAELEQELIRLHYTASTIRFYHNIWNKIGLFLEAEDSACFTEKLGLRFLESRYNFLEREQNGSLTQSVINVGRVVRMLGDFQQHGCILRRYYKHRELLQTDAFKRTLSLYTADCQQRQFSPVTQDHYRKGAEKFLSFLESQSVTECAHIAAGHCASYTLTWRGYQAKTIELQCCALRSFLRYLHATKQHAQNLADKVPSVLVHKHARIPSAWTAEQVTQVLNAIDRGNPSGKRDYAMILLVARLGLRTMDVKHLQMADLHWSERRIEFVVSKTGQVLSLPLLPDVGWAIIDYLQHGRPQVESSYVFLRHLAPLEPFADDDHLYQILEKYRKLAHISLPVNRKRGMHSLRHTLASLLLEHQTPLAVISDILGHANTDSTAVYLKIDVERLRECALDPDKELRQ</sequence>
<evidence type="ECO:0000259" key="6">
    <source>
        <dbReference type="PROSITE" id="PS51898"/>
    </source>
</evidence>
<dbReference type="InterPro" id="IPR013762">
    <property type="entry name" value="Integrase-like_cat_sf"/>
</dbReference>
<dbReference type="InterPro" id="IPR002104">
    <property type="entry name" value="Integrase_catalytic"/>
</dbReference>
<feature type="domain" description="Core-binding (CB)" evidence="7">
    <location>
        <begin position="110"/>
        <end position="193"/>
    </location>
</feature>
<dbReference type="Pfam" id="PF00589">
    <property type="entry name" value="Phage_integrase"/>
    <property type="match status" value="1"/>
</dbReference>
<dbReference type="CDD" id="cd01188">
    <property type="entry name" value="INT_RitA_C_like"/>
    <property type="match status" value="1"/>
</dbReference>
<comment type="caution">
    <text evidence="8">The sequence shown here is derived from an EMBL/GenBank/DDBJ whole genome shotgun (WGS) entry which is preliminary data.</text>
</comment>
<evidence type="ECO:0000256" key="5">
    <source>
        <dbReference type="PROSITE-ProRule" id="PRU01248"/>
    </source>
</evidence>
<keyword evidence="3 5" id="KW-0238">DNA-binding</keyword>
<dbReference type="Gene3D" id="1.10.443.10">
    <property type="entry name" value="Intergrase catalytic core"/>
    <property type="match status" value="1"/>
</dbReference>
<dbReference type="InterPro" id="IPR011010">
    <property type="entry name" value="DNA_brk_join_enz"/>
</dbReference>
<dbReference type="SUPFAM" id="SSF56349">
    <property type="entry name" value="DNA breaking-rejoining enzymes"/>
    <property type="match status" value="1"/>
</dbReference>
<gene>
    <name evidence="8" type="ORF">ACFQQA_17910</name>
</gene>
<dbReference type="InterPro" id="IPR044068">
    <property type="entry name" value="CB"/>
</dbReference>